<reference evidence="5 6" key="1">
    <citation type="journal article" date="2011" name="J. Bacteriol.">
        <title>Draft genome sequence of Methylophaga aminisulfidivorans MP T.</title>
        <authorList>
            <person name="Han G.H."/>
            <person name="Kim W."/>
            <person name="Chun J."/>
            <person name="Kim S.W."/>
        </authorList>
    </citation>
    <scope>NUCLEOTIDE SEQUENCE [LARGE SCALE GENOMIC DNA]</scope>
    <source>
        <strain evidence="6">MP(T)</strain>
    </source>
</reference>
<evidence type="ECO:0000256" key="3">
    <source>
        <dbReference type="ARBA" id="ARBA00023125"/>
    </source>
</evidence>
<dbReference type="Proteomes" id="UP000003544">
    <property type="component" value="Unassembled WGS sequence"/>
</dbReference>
<dbReference type="Gene3D" id="1.10.10.10">
    <property type="entry name" value="Winged helix-like DNA-binding domain superfamily/Winged helix DNA-binding domain"/>
    <property type="match status" value="1"/>
</dbReference>
<evidence type="ECO:0000256" key="2">
    <source>
        <dbReference type="ARBA" id="ARBA00023015"/>
    </source>
</evidence>
<gene>
    <name evidence="5" type="ORF">MAMP_00357</name>
</gene>
<evidence type="ECO:0000256" key="1">
    <source>
        <dbReference type="ARBA" id="ARBA00011046"/>
    </source>
</evidence>
<keyword evidence="2" id="KW-0805">Transcription regulation</keyword>
<dbReference type="eggNOG" id="COG3682">
    <property type="taxonomic scope" value="Bacteria"/>
</dbReference>
<protein>
    <submittedName>
        <fullName evidence="5">Putative transcriptional regulator</fullName>
    </submittedName>
</protein>
<name>F5T0W2_9GAMM</name>
<dbReference type="AlphaFoldDB" id="F5T0W2"/>
<sequence>MNLGELEKAALQFFWEYGDADAKQVYAYFEPKRGGTLNTIQSTLDRLYKKGLLKRHKTGYAYVYQAAKTKDDFIGELFVDLTKDFFESPESALHAAFSSISSSLSDKEISELEALIDRQRTMSDVE</sequence>
<dbReference type="Pfam" id="PF03965">
    <property type="entry name" value="Penicillinase_R"/>
    <property type="match status" value="1"/>
</dbReference>
<dbReference type="RefSeq" id="WP_007146205.1">
    <property type="nucleotide sequence ID" value="NZ_AFIG01000002.1"/>
</dbReference>
<dbReference type="InterPro" id="IPR036390">
    <property type="entry name" value="WH_DNA-bd_sf"/>
</dbReference>
<evidence type="ECO:0000313" key="5">
    <source>
        <dbReference type="EMBL" id="EGL53957.1"/>
    </source>
</evidence>
<evidence type="ECO:0000313" key="6">
    <source>
        <dbReference type="Proteomes" id="UP000003544"/>
    </source>
</evidence>
<keyword evidence="4" id="KW-0804">Transcription</keyword>
<evidence type="ECO:0000256" key="4">
    <source>
        <dbReference type="ARBA" id="ARBA00023163"/>
    </source>
</evidence>
<keyword evidence="6" id="KW-1185">Reference proteome</keyword>
<comment type="caution">
    <text evidence="5">The sequence shown here is derived from an EMBL/GenBank/DDBJ whole genome shotgun (WGS) entry which is preliminary data.</text>
</comment>
<dbReference type="STRING" id="1026882.MAMP_00357"/>
<dbReference type="InterPro" id="IPR036388">
    <property type="entry name" value="WH-like_DNA-bd_sf"/>
</dbReference>
<accession>F5T0W2</accession>
<proteinExistence type="inferred from homology"/>
<keyword evidence="3" id="KW-0238">DNA-binding</keyword>
<dbReference type="GO" id="GO:0045892">
    <property type="term" value="P:negative regulation of DNA-templated transcription"/>
    <property type="evidence" value="ECO:0007669"/>
    <property type="project" value="InterPro"/>
</dbReference>
<dbReference type="InterPro" id="IPR005650">
    <property type="entry name" value="BlaI_family"/>
</dbReference>
<dbReference type="SUPFAM" id="SSF46785">
    <property type="entry name" value="Winged helix' DNA-binding domain"/>
    <property type="match status" value="1"/>
</dbReference>
<dbReference type="GO" id="GO:0003677">
    <property type="term" value="F:DNA binding"/>
    <property type="evidence" value="ECO:0007669"/>
    <property type="project" value="UniProtKB-KW"/>
</dbReference>
<organism evidence="5 6">
    <name type="scientific">Methylophaga aminisulfidivorans MP</name>
    <dbReference type="NCBI Taxonomy" id="1026882"/>
    <lineage>
        <taxon>Bacteria</taxon>
        <taxon>Pseudomonadati</taxon>
        <taxon>Pseudomonadota</taxon>
        <taxon>Gammaproteobacteria</taxon>
        <taxon>Thiotrichales</taxon>
        <taxon>Piscirickettsiaceae</taxon>
        <taxon>Methylophaga</taxon>
    </lineage>
</organism>
<comment type="similarity">
    <text evidence="1">Belongs to the BlaI transcriptional regulatory family.</text>
</comment>
<dbReference type="EMBL" id="AFIG01000002">
    <property type="protein sequence ID" value="EGL53957.1"/>
    <property type="molecule type" value="Genomic_DNA"/>
</dbReference>
<dbReference type="OrthoDB" id="2989615at2"/>